<dbReference type="InterPro" id="IPR014043">
    <property type="entry name" value="Acyl_transferase_dom"/>
</dbReference>
<dbReference type="Gene3D" id="3.40.50.720">
    <property type="entry name" value="NAD(P)-binding Rossmann-like Domain"/>
    <property type="match status" value="1"/>
</dbReference>
<dbReference type="PROSITE" id="PS00012">
    <property type="entry name" value="PHOSPHOPANTETHEINE"/>
    <property type="match status" value="2"/>
</dbReference>
<feature type="domain" description="Ketosynthase family 3 (KS3)" evidence="6">
    <location>
        <begin position="985"/>
        <end position="1446"/>
    </location>
</feature>
<keyword evidence="1" id="KW-0596">Phosphopantetheine</keyword>
<dbReference type="PANTHER" id="PTHR43775:SF51">
    <property type="entry name" value="INACTIVE PHENOLPHTHIOCEROL SYNTHESIS POLYKETIDE SYNTHASE TYPE I PKS1-RELATED"/>
    <property type="match status" value="1"/>
</dbReference>
<dbReference type="Pfam" id="PF00109">
    <property type="entry name" value="ketoacyl-synt"/>
    <property type="match status" value="1"/>
</dbReference>
<dbReference type="SMART" id="SM00823">
    <property type="entry name" value="PKS_PP"/>
    <property type="match status" value="2"/>
</dbReference>
<dbReference type="SUPFAM" id="SSF53901">
    <property type="entry name" value="Thiolase-like"/>
    <property type="match status" value="1"/>
</dbReference>
<dbReference type="SUPFAM" id="SSF53474">
    <property type="entry name" value="alpha/beta-Hydrolases"/>
    <property type="match status" value="1"/>
</dbReference>
<dbReference type="Gene3D" id="1.10.1200.10">
    <property type="entry name" value="ACP-like"/>
    <property type="match status" value="2"/>
</dbReference>
<dbReference type="CDD" id="cd00833">
    <property type="entry name" value="PKS"/>
    <property type="match status" value="1"/>
</dbReference>
<feature type="region of interest" description="Disordered" evidence="4">
    <location>
        <begin position="2486"/>
        <end position="2506"/>
    </location>
</feature>
<evidence type="ECO:0000256" key="3">
    <source>
        <dbReference type="ARBA" id="ARBA00022679"/>
    </source>
</evidence>
<dbReference type="InterPro" id="IPR020845">
    <property type="entry name" value="AMP-binding_CS"/>
</dbReference>
<dbReference type="Pfam" id="PF22621">
    <property type="entry name" value="CurL-like_PKS_C"/>
    <property type="match status" value="1"/>
</dbReference>
<accession>A0A830HU09</accession>
<evidence type="ECO:0000256" key="1">
    <source>
        <dbReference type="ARBA" id="ARBA00022450"/>
    </source>
</evidence>
<dbReference type="InterPro" id="IPR016039">
    <property type="entry name" value="Thiolase-like"/>
</dbReference>
<sequence>MPGSQVMATSSIKLHAINALARDCSVNLFCFPYGGGNARAYDEAWAQSLPPHIQAYAFELPGRGSLSNAPTINDINVLVKAAAAAMREHLDRPFAIFGHSVGAVMAWALARHLETRGDHHTPIVTICSGHTAPSQPTTQMHKWSTDELANEMRGWGNVDEDVLSDPDVVEFLCKTLRSDFEITETFCGTTEALNMERLRCRLVVCGGDADPLVSSEELRIWHEECAETTTTTTTTSSSTRVYAGDHFYLTHEDNAADFVRHLAADIDMALEEQIAHADALYRGEQWTAGSEPWPTESLVHTLCLFHDGEPFANELAVSGYRRISSADGDGDGDAAEERIALTFTELRARAAIVATTLRARYGASQEKVVALLMERGVDFTVALFGILSSGAAYLELFGSSPKGVLAEQLEAASALATLTNRANVHKVPDTIASCPVVLLEDALANDAIVSASAAADTLRNEVWNHMSGDSLCFIVLSSGTTGKPKLMMDPHRLSTHSYYFRNKRFPLGPGDTCGIYVFAIWEIFRPLLAGAHALCIPDSVLFDMESLCHFVGEAGITQILFTPSLCAQIFSDNASVHLASVWSSLKTLLLCGEVITQDLLATCRERLPHTEVLSEYSISECGTVTLGDVRNTHPMAPYSHAGTGDPNVRIYILDDDLRPCPIGCVGELYVGGPCLSNGYSNEEITRERFVPDPFVSGAEAGGDAMPLMFRTGDAGRFVDADGELAVELHGRVAFMIKLRGYSIVPGNVEAAILSHDAIDNCCVKGNTDKGNTDFLIAYSVVVKNATQPTDAEMKEFLKPLLPHYCVPSVFVYLEEMPINENTGKLDRKRLPAVKAPTHDAAPDPAAGPSNAPQRKFIVTATEKRVADAWCAVLPALASAAASSCTSSRESVVDPSSSFFDAGGNSLLVTRAIKAMASETGVKLAVHEFFENATVSKIAEVIDRRTKSASSPLITSNDDGGAALVSSAEMPLPLPFAGYDSAATQSRDVALLTCAFELPGASTETEYWSNLVHAKECITFLTRDQLLETGLPASLVDSPEYVPACGMLQRSVYGFDNAYFSISRREACIMDPQQRLFLESCRESLELSGYANQRYVPRFDGKLPTEMDDPSLLDTIGCYGGVFMPLYGRRMTADPEDPSHELLVETGCDKDYTSMRVGFMLNLKGPCMTIQTSCSTSLANVASACSGTLSGDCTMALAGASSLIFPQHAGYMYMDGMPVSPDGRCRPFDIDAAGTVFSDGVGTVFLKHMGAAKRDRDTVKAVVRGWAVNNDGSSKSNFTAPSSQGQRLVVLKALRTARLNPQAISYVEAHGTATKLGDPIEVAALIEAFGATTASHGGSSPSASKAWCAIGSAKGGIGHANIASGMAGLIKLMLVIRNRQNVPVVHFRSPNPLIPFDGSPFKMPIGPEEAAKSGPSCFAFETNGKDLIAGISNLGVGGTNVHVIVGEAPDDNAGDANHKLTQLQPKACVVRNFGQPIIVSASSSASCNALCRRLADVLENDSRFDSAEAFDDVAYTLRVGRRELSHRVSVIATSAADAAKKLRASSAGDEAKKPAGIVFLFPGQGSQYVNMGRDLYEQIPDGQFRHWMDRCFELFREELGVDLKSIVYPSSDADTSSASDMLNDTINSQPALFSVEYAMAKHLESLGIRPHALAGHSIGEVVAAALAGVFPSLEVAVKVVSARARAMQMAPAGAMLSVGMSAVELTAIIKGAGLEKSCHVACANSPTSSIACGTDSAVEKLEYVLPESAARRRLHVKKAFHSPALSGAAEDLVKTVESISASLAEPKYQLMSNVTGTMLMQDDAVRARYWGDHITSTVRFEENVDFLLQEGYDAFVEVGPMNTLTRLLRENISGSARSIVPRTVNTMRHPKDTSVSDVDALTAAVCAHWRDGGVVDLASPSWNMLVSSAQVLAPRRIELCAPVPDRKEFEQKETAAPAATAVPCCDGKLKDVSSWICVPSFAQRPPSMGKAANGASNSRGRVLLFADCDAAPLSGALENDGWDVATCAVVDENKPEHTGALTVRSGEDELEGDLGAILEAQSRDSGGLPSKVVVLSSGLSDEELREDGSVHAYSYSGWVLLRNLSVALSRYPDVEVTVHVVAAGLVAVSEGEKIRPSASLLTGPAIVAPQEYPNISVQLVDVPLGAAMLASRTVAAIAAELRLPTLEPADKIIAIRRNRTWRMSYEPAFAAAPSHSSVADAALARGMDELGAGGSYLLTGGLGRIGLKLARSIAAAVAARGTSATLYMQTRSGFPERDAWQAAASCPSAERHAVCSALLDIEAAGEGAVTVHVIRANIADRVEVDAMLRTISETTATTQLTGLLHLAGDMDLRYLADCTSKSLRRLAEPKVASLHNLVDGARVVFSSISFAATFSSMAGVLGGYQMGAYTSANSYMDAYSHAVSFDDDNCIARRWVSVCWDDWKQEYAANEQNAAYALNNHDRFAIDADEGFRALAYAIGMESEPQILVSTRPVQGRMERWWYHRSSSLGSSSSDDGEDSSMSGHSDGASESYGGVLGICCAAYATVLGLGRASTISPSDSFYALGGDSLLTAKVLSTLRKSLPSEYASSLRLENVISNPTPSSLAECIEGLEKTTSSAAEKNGRSLPRNESAMSAGGMYDSAGSRPRKRRGAAAPASTRSSTSGSNRGQESDDSLLGESAEFQLDDHIVL</sequence>
<feature type="domain" description="Carrier" evidence="5">
    <location>
        <begin position="2510"/>
        <end position="2592"/>
    </location>
</feature>
<dbReference type="SUPFAM" id="SSF47336">
    <property type="entry name" value="ACP-like"/>
    <property type="match status" value="2"/>
</dbReference>
<dbReference type="SMART" id="SM00825">
    <property type="entry name" value="PKS_KS"/>
    <property type="match status" value="1"/>
</dbReference>
<dbReference type="Pfam" id="PF00550">
    <property type="entry name" value="PP-binding"/>
    <property type="match status" value="2"/>
</dbReference>
<dbReference type="InterPro" id="IPR050091">
    <property type="entry name" value="PKS_NRPS_Biosynth_Enz"/>
</dbReference>
<dbReference type="Gene3D" id="3.30.300.30">
    <property type="match status" value="1"/>
</dbReference>
<dbReference type="InterPro" id="IPR014030">
    <property type="entry name" value="Ketoacyl_synth_N"/>
</dbReference>
<dbReference type="InterPro" id="IPR006162">
    <property type="entry name" value="Ppantetheine_attach_site"/>
</dbReference>
<dbReference type="InterPro" id="IPR001227">
    <property type="entry name" value="Ac_transferase_dom_sf"/>
</dbReference>
<dbReference type="Pfam" id="PF08659">
    <property type="entry name" value="KR"/>
    <property type="match status" value="1"/>
</dbReference>
<evidence type="ECO:0000259" key="6">
    <source>
        <dbReference type="PROSITE" id="PS52004"/>
    </source>
</evidence>
<organism evidence="7 8">
    <name type="scientific">Pycnococcus provasolii</name>
    <dbReference type="NCBI Taxonomy" id="41880"/>
    <lineage>
        <taxon>Eukaryota</taxon>
        <taxon>Viridiplantae</taxon>
        <taxon>Chlorophyta</taxon>
        <taxon>Pseudoscourfieldiophyceae</taxon>
        <taxon>Pseudoscourfieldiales</taxon>
        <taxon>Pycnococcaceae</taxon>
        <taxon>Pycnococcus</taxon>
    </lineage>
</organism>
<dbReference type="Pfam" id="PF00501">
    <property type="entry name" value="AMP-binding"/>
    <property type="match status" value="1"/>
</dbReference>
<evidence type="ECO:0000259" key="5">
    <source>
        <dbReference type="PROSITE" id="PS50075"/>
    </source>
</evidence>
<dbReference type="Gene3D" id="3.40.366.10">
    <property type="entry name" value="Malonyl-Coenzyme A Acyl Carrier Protein, domain 2"/>
    <property type="match status" value="1"/>
</dbReference>
<evidence type="ECO:0000313" key="7">
    <source>
        <dbReference type="EMBL" id="GHP10674.1"/>
    </source>
</evidence>
<name>A0A830HU09_9CHLO</name>
<dbReference type="SUPFAM" id="SSF52151">
    <property type="entry name" value="FabD/lysophospholipase-like"/>
    <property type="match status" value="1"/>
</dbReference>
<dbReference type="OrthoDB" id="514228at2759"/>
<dbReference type="PROSITE" id="PS50075">
    <property type="entry name" value="CARRIER"/>
    <property type="match status" value="2"/>
</dbReference>
<dbReference type="SUPFAM" id="SSF51735">
    <property type="entry name" value="NAD(P)-binding Rossmann-fold domains"/>
    <property type="match status" value="2"/>
</dbReference>
<dbReference type="PANTHER" id="PTHR43775">
    <property type="entry name" value="FATTY ACID SYNTHASE"/>
    <property type="match status" value="1"/>
</dbReference>
<feature type="region of interest" description="Disordered" evidence="4">
    <location>
        <begin position="2595"/>
        <end position="2670"/>
    </location>
</feature>
<dbReference type="InterPro" id="IPR013968">
    <property type="entry name" value="PKS_KR"/>
</dbReference>
<dbReference type="Pfam" id="PF00698">
    <property type="entry name" value="Acyl_transf_1"/>
    <property type="match status" value="1"/>
</dbReference>
<dbReference type="SUPFAM" id="SSF55048">
    <property type="entry name" value="Probable ACP-binding domain of malonyl-CoA ACP transacylase"/>
    <property type="match status" value="1"/>
</dbReference>
<dbReference type="Pfam" id="PF00975">
    <property type="entry name" value="Thioesterase"/>
    <property type="match status" value="1"/>
</dbReference>
<dbReference type="Gene3D" id="3.40.47.10">
    <property type="match status" value="1"/>
</dbReference>
<dbReference type="InterPro" id="IPR001031">
    <property type="entry name" value="Thioesterase"/>
</dbReference>
<dbReference type="Pfam" id="PF13193">
    <property type="entry name" value="AMP-binding_C"/>
    <property type="match status" value="1"/>
</dbReference>
<dbReference type="InterPro" id="IPR042099">
    <property type="entry name" value="ANL_N_sf"/>
</dbReference>
<reference evidence="7" key="1">
    <citation type="submission" date="2020-10" db="EMBL/GenBank/DDBJ databases">
        <title>Unveiling of a novel bifunctional photoreceptor, Dualchrome1, isolated from a cosmopolitan green alga.</title>
        <authorList>
            <person name="Suzuki S."/>
            <person name="Kawachi M."/>
        </authorList>
    </citation>
    <scope>NUCLEOTIDE SEQUENCE</scope>
    <source>
        <strain evidence="7">NIES 2893</strain>
    </source>
</reference>
<dbReference type="Gene3D" id="3.40.50.1820">
    <property type="entry name" value="alpha/beta hydrolase"/>
    <property type="match status" value="1"/>
</dbReference>
<dbReference type="SMART" id="SM00827">
    <property type="entry name" value="PKS_AT"/>
    <property type="match status" value="1"/>
</dbReference>
<dbReference type="PROSITE" id="PS52004">
    <property type="entry name" value="KS3_2"/>
    <property type="match status" value="1"/>
</dbReference>
<keyword evidence="3" id="KW-0808">Transferase</keyword>
<dbReference type="InterPro" id="IPR036291">
    <property type="entry name" value="NAD(P)-bd_dom_sf"/>
</dbReference>
<dbReference type="SMART" id="SM00822">
    <property type="entry name" value="PKS_KR"/>
    <property type="match status" value="1"/>
</dbReference>
<keyword evidence="2" id="KW-0597">Phosphoprotein</keyword>
<keyword evidence="8" id="KW-1185">Reference proteome</keyword>
<dbReference type="InterPro" id="IPR029058">
    <property type="entry name" value="AB_hydrolase_fold"/>
</dbReference>
<dbReference type="SUPFAM" id="SSF56801">
    <property type="entry name" value="Acetyl-CoA synthetase-like"/>
    <property type="match status" value="1"/>
</dbReference>
<comment type="caution">
    <text evidence="7">The sequence shown here is derived from an EMBL/GenBank/DDBJ whole genome shotgun (WGS) entry which is preliminary data.</text>
</comment>
<dbReference type="InterPro" id="IPR036736">
    <property type="entry name" value="ACP-like_sf"/>
</dbReference>
<feature type="compositionally biased region" description="Low complexity" evidence="4">
    <location>
        <begin position="2632"/>
        <end position="2648"/>
    </location>
</feature>
<dbReference type="InterPro" id="IPR009081">
    <property type="entry name" value="PP-bd_ACP"/>
</dbReference>
<evidence type="ECO:0000256" key="4">
    <source>
        <dbReference type="SAM" id="MobiDB-lite"/>
    </source>
</evidence>
<gene>
    <name evidence="7" type="ORF">PPROV_000940500</name>
</gene>
<dbReference type="GO" id="GO:0006633">
    <property type="term" value="P:fatty acid biosynthetic process"/>
    <property type="evidence" value="ECO:0007669"/>
    <property type="project" value="TreeGrafter"/>
</dbReference>
<dbReference type="InterPro" id="IPR000873">
    <property type="entry name" value="AMP-dep_synth/lig_dom"/>
</dbReference>
<proteinExistence type="predicted"/>
<dbReference type="InterPro" id="IPR014031">
    <property type="entry name" value="Ketoacyl_synth_C"/>
</dbReference>
<dbReference type="EMBL" id="BNJQ01000030">
    <property type="protein sequence ID" value="GHP10674.1"/>
    <property type="molecule type" value="Genomic_DNA"/>
</dbReference>
<dbReference type="Pfam" id="PF02801">
    <property type="entry name" value="Ketoacyl-synt_C"/>
    <property type="match status" value="1"/>
</dbReference>
<dbReference type="InterPro" id="IPR016036">
    <property type="entry name" value="Malonyl_transacylase_ACP-bd"/>
</dbReference>
<dbReference type="InterPro" id="IPR057326">
    <property type="entry name" value="KR_dom"/>
</dbReference>
<dbReference type="InterPro" id="IPR016035">
    <property type="entry name" value="Acyl_Trfase/lysoPLipase"/>
</dbReference>
<dbReference type="PROSITE" id="PS00455">
    <property type="entry name" value="AMP_BINDING"/>
    <property type="match status" value="1"/>
</dbReference>
<dbReference type="InterPro" id="IPR020806">
    <property type="entry name" value="PKS_PP-bd"/>
</dbReference>
<dbReference type="GO" id="GO:0004312">
    <property type="term" value="F:fatty acid synthase activity"/>
    <property type="evidence" value="ECO:0007669"/>
    <property type="project" value="TreeGrafter"/>
</dbReference>
<feature type="domain" description="Carrier" evidence="5">
    <location>
        <begin position="859"/>
        <end position="945"/>
    </location>
</feature>
<protein>
    <submittedName>
        <fullName evidence="7">Uncharacterized protein</fullName>
    </submittedName>
</protein>
<dbReference type="Gene3D" id="3.30.70.250">
    <property type="entry name" value="Malonyl-CoA ACP transacylase, ACP-binding"/>
    <property type="match status" value="1"/>
</dbReference>
<dbReference type="InterPro" id="IPR025110">
    <property type="entry name" value="AMP-bd_C"/>
</dbReference>
<evidence type="ECO:0000313" key="8">
    <source>
        <dbReference type="Proteomes" id="UP000660262"/>
    </source>
</evidence>
<dbReference type="Gene3D" id="3.40.50.12780">
    <property type="entry name" value="N-terminal domain of ligase-like"/>
    <property type="match status" value="1"/>
</dbReference>
<dbReference type="InterPro" id="IPR045851">
    <property type="entry name" value="AMP-bd_C_sf"/>
</dbReference>
<evidence type="ECO:0000256" key="2">
    <source>
        <dbReference type="ARBA" id="ARBA00022553"/>
    </source>
</evidence>
<dbReference type="InterPro" id="IPR020841">
    <property type="entry name" value="PKS_Beta-ketoAc_synthase_dom"/>
</dbReference>
<dbReference type="Gene3D" id="3.30.70.3290">
    <property type="match status" value="1"/>
</dbReference>
<dbReference type="GO" id="GO:0031177">
    <property type="term" value="F:phosphopantetheine binding"/>
    <property type="evidence" value="ECO:0007669"/>
    <property type="project" value="InterPro"/>
</dbReference>
<dbReference type="Proteomes" id="UP000660262">
    <property type="component" value="Unassembled WGS sequence"/>
</dbReference>